<dbReference type="SUPFAM" id="SSF159501">
    <property type="entry name" value="EreA/ChaN-like"/>
    <property type="match status" value="1"/>
</dbReference>
<accession>A0ABP6DV61</accession>
<dbReference type="EMBL" id="BAAATE010000003">
    <property type="protein sequence ID" value="GAA2650234.1"/>
    <property type="molecule type" value="Genomic_DNA"/>
</dbReference>
<dbReference type="Gene3D" id="3.30.1870.10">
    <property type="entry name" value="EreA-like, domain 2"/>
    <property type="match status" value="1"/>
</dbReference>
<evidence type="ECO:0000313" key="1">
    <source>
        <dbReference type="EMBL" id="GAA2650234.1"/>
    </source>
</evidence>
<dbReference type="Gene3D" id="1.20.1440.30">
    <property type="entry name" value="Biosynthetic Protein domain"/>
    <property type="match status" value="1"/>
</dbReference>
<dbReference type="InterPro" id="IPR007815">
    <property type="entry name" value="Emycin_Estase"/>
</dbReference>
<dbReference type="CDD" id="cd14728">
    <property type="entry name" value="Ere-like"/>
    <property type="match status" value="1"/>
</dbReference>
<dbReference type="InterPro" id="IPR052036">
    <property type="entry name" value="Hydrolase/PRTase-associated"/>
</dbReference>
<proteinExistence type="predicted"/>
<evidence type="ECO:0000313" key="2">
    <source>
        <dbReference type="Proteomes" id="UP001501666"/>
    </source>
</evidence>
<keyword evidence="2" id="KW-1185">Reference proteome</keyword>
<dbReference type="PANTHER" id="PTHR31299">
    <property type="entry name" value="ESTERASE, PUTATIVE (AFU_ORTHOLOGUE AFUA_1G05850)-RELATED"/>
    <property type="match status" value="1"/>
</dbReference>
<organism evidence="1 2">
    <name type="scientific">Nonomuraea recticatena</name>
    <dbReference type="NCBI Taxonomy" id="46178"/>
    <lineage>
        <taxon>Bacteria</taxon>
        <taxon>Bacillati</taxon>
        <taxon>Actinomycetota</taxon>
        <taxon>Actinomycetes</taxon>
        <taxon>Streptosporangiales</taxon>
        <taxon>Streptosporangiaceae</taxon>
        <taxon>Nonomuraea</taxon>
    </lineage>
</organism>
<gene>
    <name evidence="1" type="ORF">GCM10010412_015870</name>
</gene>
<name>A0ABP6DV61_9ACTN</name>
<dbReference type="Pfam" id="PF05139">
    <property type="entry name" value="Erythro_esteras"/>
    <property type="match status" value="1"/>
</dbReference>
<protein>
    <submittedName>
        <fullName evidence="1">Erythromycin esterase family protein</fullName>
    </submittedName>
</protein>
<sequence>MSIVTWSHIWYRSQKWESKEPSVNAKAVTTSARLSDEAVIPLSTLDPAAPLDDLEWLDLAIGDARVVAIGESAHYNREFYELRHRLLRYLVERHGFSAYATESGFVEGRLPDTWVRGGEERLGHVMANGMTSLMGLWKQLRAHLEWMRRHNRTAAHPVGFHGIDMPGSMVSLLPGLDAVTAYLAQADPGFQVDPGIRETAAAFAATSAFSAPATFSAYGQLAPATRDALTAGLADLRARMTARRLDYVRGTAADAYERALRSLSITITLDAMLRDLARGDQHGMMLDREATIADTVEWILDREGRIVLAAHNGHVQRWPHTVPGMSPSPSMGMHLADRLGEDYLVIGTTSASGQTLNTSPDFYAGTLFTELEEAPQPGSLDALMAACHDGPFATDLRRLSPADAAAVRAVSRQRHGTYYSGVSPLDAYDIVVHLPRVTPAEPDQAALAHAPHEVQAAFSLWKPE</sequence>
<dbReference type="PANTHER" id="PTHR31299:SF0">
    <property type="entry name" value="ESTERASE, PUTATIVE (AFU_ORTHOLOGUE AFUA_1G05850)-RELATED"/>
    <property type="match status" value="1"/>
</dbReference>
<dbReference type="Gene3D" id="3.40.1660.10">
    <property type="entry name" value="EreA-like (biosynthetic domain)"/>
    <property type="match status" value="1"/>
</dbReference>
<comment type="caution">
    <text evidence="1">The sequence shown here is derived from an EMBL/GenBank/DDBJ whole genome shotgun (WGS) entry which is preliminary data.</text>
</comment>
<dbReference type="Proteomes" id="UP001501666">
    <property type="component" value="Unassembled WGS sequence"/>
</dbReference>
<reference evidence="2" key="1">
    <citation type="journal article" date="2019" name="Int. J. Syst. Evol. Microbiol.">
        <title>The Global Catalogue of Microorganisms (GCM) 10K type strain sequencing project: providing services to taxonomists for standard genome sequencing and annotation.</title>
        <authorList>
            <consortium name="The Broad Institute Genomics Platform"/>
            <consortium name="The Broad Institute Genome Sequencing Center for Infectious Disease"/>
            <person name="Wu L."/>
            <person name="Ma J."/>
        </authorList>
    </citation>
    <scope>NUCLEOTIDE SEQUENCE [LARGE SCALE GENOMIC DNA]</scope>
    <source>
        <strain evidence="2">JCM 6835</strain>
    </source>
</reference>